<feature type="region of interest" description="Disordered" evidence="1">
    <location>
        <begin position="209"/>
        <end position="241"/>
    </location>
</feature>
<gene>
    <name evidence="2" type="ORF">MYCFIDRAFT_176051</name>
</gene>
<dbReference type="HOGENOM" id="CLU_792563_0_0_1"/>
<evidence type="ECO:0000313" key="3">
    <source>
        <dbReference type="Proteomes" id="UP000016932"/>
    </source>
</evidence>
<dbReference type="GeneID" id="19333490"/>
<feature type="compositionally biased region" description="Polar residues" evidence="1">
    <location>
        <begin position="116"/>
        <end position="141"/>
    </location>
</feature>
<dbReference type="VEuPathDB" id="FungiDB:MYCFIDRAFT_176051"/>
<dbReference type="OrthoDB" id="10671126at2759"/>
<organism evidence="2 3">
    <name type="scientific">Pseudocercospora fijiensis (strain CIRAD86)</name>
    <name type="common">Black leaf streak disease fungus</name>
    <name type="synonym">Mycosphaerella fijiensis</name>
    <dbReference type="NCBI Taxonomy" id="383855"/>
    <lineage>
        <taxon>Eukaryota</taxon>
        <taxon>Fungi</taxon>
        <taxon>Dikarya</taxon>
        <taxon>Ascomycota</taxon>
        <taxon>Pezizomycotina</taxon>
        <taxon>Dothideomycetes</taxon>
        <taxon>Dothideomycetidae</taxon>
        <taxon>Mycosphaerellales</taxon>
        <taxon>Mycosphaerellaceae</taxon>
        <taxon>Pseudocercospora</taxon>
    </lineage>
</organism>
<dbReference type="EMBL" id="KB446559">
    <property type="protein sequence ID" value="EME82504.1"/>
    <property type="molecule type" value="Genomic_DNA"/>
</dbReference>
<keyword evidence="3" id="KW-1185">Reference proteome</keyword>
<evidence type="ECO:0000313" key="2">
    <source>
        <dbReference type="EMBL" id="EME82504.1"/>
    </source>
</evidence>
<sequence>MTQCTDFFDFAASEALQCWRHPKCDMAGSIHLRSSAPPSEGILNCCVVINLTSADMNFDLRSSFPSTAFGLRSCLSTRSALHSRLLACTMCLPVVCSPLDGGEDDLTSTEKLKTPSYPSEQRSNKPKNAQSKHYSSSTTLHATPDSDDFNITWHLDTLSKPSPLTLQERARFDTQMMPPPFSNSEMQAKNPILSLLPGFEPSVAIIISRGRSHEERSSGEASGLRRSEGSELTGGEWQSAPCSDHSMRLRVAPLSPHNRRLFMSDAAGSAFKMFLVRGLRDAETSFRLEIGCPDSPYMMSDQGSVRGPIGLLAVISLRLHFYHSDRILKLVVKRLHAQGLVLLIHQSTSV</sequence>
<dbReference type="Proteomes" id="UP000016932">
    <property type="component" value="Unassembled WGS sequence"/>
</dbReference>
<reference evidence="2 3" key="1">
    <citation type="journal article" date="2012" name="PLoS Pathog.">
        <title>Diverse lifestyles and strategies of plant pathogenesis encoded in the genomes of eighteen Dothideomycetes fungi.</title>
        <authorList>
            <person name="Ohm R.A."/>
            <person name="Feau N."/>
            <person name="Henrissat B."/>
            <person name="Schoch C.L."/>
            <person name="Horwitz B.A."/>
            <person name="Barry K.W."/>
            <person name="Condon B.J."/>
            <person name="Copeland A.C."/>
            <person name="Dhillon B."/>
            <person name="Glaser F."/>
            <person name="Hesse C.N."/>
            <person name="Kosti I."/>
            <person name="LaButti K."/>
            <person name="Lindquist E.A."/>
            <person name="Lucas S."/>
            <person name="Salamov A.A."/>
            <person name="Bradshaw R.E."/>
            <person name="Ciuffetti L."/>
            <person name="Hamelin R.C."/>
            <person name="Kema G.H.J."/>
            <person name="Lawrence C."/>
            <person name="Scott J.A."/>
            <person name="Spatafora J.W."/>
            <person name="Turgeon B.G."/>
            <person name="de Wit P.J.G.M."/>
            <person name="Zhong S."/>
            <person name="Goodwin S.B."/>
            <person name="Grigoriev I.V."/>
        </authorList>
    </citation>
    <scope>NUCLEOTIDE SEQUENCE [LARGE SCALE GENOMIC DNA]</scope>
    <source>
        <strain evidence="2 3">CIRAD86</strain>
    </source>
</reference>
<name>M2ZU21_PSEFD</name>
<accession>M2ZU21</accession>
<dbReference type="RefSeq" id="XP_007927851.1">
    <property type="nucleotide sequence ID" value="XM_007929660.1"/>
</dbReference>
<evidence type="ECO:0000256" key="1">
    <source>
        <dbReference type="SAM" id="MobiDB-lite"/>
    </source>
</evidence>
<proteinExistence type="predicted"/>
<protein>
    <submittedName>
        <fullName evidence="2">Uncharacterized protein</fullName>
    </submittedName>
</protein>
<feature type="region of interest" description="Disordered" evidence="1">
    <location>
        <begin position="107"/>
        <end position="141"/>
    </location>
</feature>
<feature type="compositionally biased region" description="Basic and acidic residues" evidence="1">
    <location>
        <begin position="211"/>
        <end position="229"/>
    </location>
</feature>
<dbReference type="AlphaFoldDB" id="M2ZU21"/>
<dbReference type="KEGG" id="pfj:MYCFIDRAFT_176051"/>